<evidence type="ECO:0000313" key="1">
    <source>
        <dbReference type="EMBL" id="GFQ05489.1"/>
    </source>
</evidence>
<dbReference type="AlphaFoldDB" id="A0A830D6L6"/>
<dbReference type="EMBL" id="BMAC01001075">
    <property type="protein sequence ID" value="GFQ05489.1"/>
    <property type="molecule type" value="Genomic_DNA"/>
</dbReference>
<evidence type="ECO:0000313" key="2">
    <source>
        <dbReference type="Proteomes" id="UP000653305"/>
    </source>
</evidence>
<organism evidence="1 2">
    <name type="scientific">Phtheirospermum japonicum</name>
    <dbReference type="NCBI Taxonomy" id="374723"/>
    <lineage>
        <taxon>Eukaryota</taxon>
        <taxon>Viridiplantae</taxon>
        <taxon>Streptophyta</taxon>
        <taxon>Embryophyta</taxon>
        <taxon>Tracheophyta</taxon>
        <taxon>Spermatophyta</taxon>
        <taxon>Magnoliopsida</taxon>
        <taxon>eudicotyledons</taxon>
        <taxon>Gunneridae</taxon>
        <taxon>Pentapetalae</taxon>
        <taxon>asterids</taxon>
        <taxon>lamiids</taxon>
        <taxon>Lamiales</taxon>
        <taxon>Orobanchaceae</taxon>
        <taxon>Orobanchaceae incertae sedis</taxon>
        <taxon>Phtheirospermum</taxon>
    </lineage>
</organism>
<protein>
    <submittedName>
        <fullName evidence="1">Uncharacterized protein</fullName>
    </submittedName>
</protein>
<gene>
    <name evidence="1" type="ORF">PHJA_002693000</name>
</gene>
<name>A0A830D6L6_9LAMI</name>
<accession>A0A830D6L6</accession>
<keyword evidence="2" id="KW-1185">Reference proteome</keyword>
<dbReference type="Proteomes" id="UP000653305">
    <property type="component" value="Unassembled WGS sequence"/>
</dbReference>
<reference evidence="1" key="1">
    <citation type="submission" date="2020-07" db="EMBL/GenBank/DDBJ databases">
        <title>Ethylene signaling mediates host invasion by parasitic plants.</title>
        <authorList>
            <person name="Yoshida S."/>
        </authorList>
    </citation>
    <scope>NUCLEOTIDE SEQUENCE</scope>
    <source>
        <strain evidence="1">Okayama</strain>
    </source>
</reference>
<sequence>MLLKENVSVACRQLYVDFCCPVTMMAGYKEVKLAALSCSAAWAVNQLMLFPLFTHLLCFWAQREGKTENGSSSFSAINVILIAASSQTSRNWCCCISSEIGRCFALLCVMKIAAADVNADEILSKKKIWQLILQSEPPTIIPDSLSEPTIIPDSLVIGESFYQCIPKVYVGFAVPSKSGHKKSSQWQFQEDSSCLSSII</sequence>
<comment type="caution">
    <text evidence="1">The sequence shown here is derived from an EMBL/GenBank/DDBJ whole genome shotgun (WGS) entry which is preliminary data.</text>
</comment>
<proteinExistence type="predicted"/>